<dbReference type="Gene3D" id="3.40.50.12780">
    <property type="entry name" value="N-terminal domain of ligase-like"/>
    <property type="match status" value="1"/>
</dbReference>
<dbReference type="AlphaFoldDB" id="A0A846XUH5"/>
<proteinExistence type="predicted"/>
<dbReference type="Proteomes" id="UP000565715">
    <property type="component" value="Unassembled WGS sequence"/>
</dbReference>
<dbReference type="InterPro" id="IPR000873">
    <property type="entry name" value="AMP-dep_synth/lig_dom"/>
</dbReference>
<name>A0A846XUH5_9NOCA</name>
<dbReference type="Pfam" id="PF00501">
    <property type="entry name" value="AMP-binding"/>
    <property type="match status" value="1"/>
</dbReference>
<dbReference type="RefSeq" id="WP_068040988.1">
    <property type="nucleotide sequence ID" value="NZ_JAAXOO010000008.1"/>
</dbReference>
<comment type="caution">
    <text evidence="2">The sequence shown here is derived from an EMBL/GenBank/DDBJ whole genome shotgun (WGS) entry which is preliminary data.</text>
</comment>
<feature type="domain" description="AMP-dependent synthetase/ligase" evidence="1">
    <location>
        <begin position="146"/>
        <end position="307"/>
    </location>
</feature>
<keyword evidence="3" id="KW-1185">Reference proteome</keyword>
<sequence length="350" mass="36612">MTVVDDIRGIDSLVVASPTAGERERILGEWATGVEPYDLSPLVTVIRHGHMVPGTRVAARCGGDVVTYGELFGRLDGIEGVRGSSALPTPTGLAALLAEFVTASRVGAGRFGCAGLLLGADALAVAVADRRGVAADRRLRRVDPAMRPADVRLLALPWGDPQNTVDLLAAWSSGASVVVPTEAQRRDPAALAALIETHAVSQIVAEAELPICLAESGADRMPTVARWDLVGTDGGSALPDAVRRLSPDAVATVAYHASAYLGAVARGPLAATAWTRPVPGAKVLLLDEGRLVPPGVVGDVHVGGRALGAEFAGDLERERFVGDPYEPDARLFRTGHRGWWTSEGRLIIES</sequence>
<protein>
    <submittedName>
        <fullName evidence="2">Amino acid adenylation domain-containing protein</fullName>
    </submittedName>
</protein>
<dbReference type="SUPFAM" id="SSF56801">
    <property type="entry name" value="Acetyl-CoA synthetase-like"/>
    <property type="match status" value="1"/>
</dbReference>
<reference evidence="2 3" key="1">
    <citation type="submission" date="2020-04" db="EMBL/GenBank/DDBJ databases">
        <title>MicrobeNet Type strains.</title>
        <authorList>
            <person name="Nicholson A.C."/>
        </authorList>
    </citation>
    <scope>NUCLEOTIDE SEQUENCE [LARGE SCALE GENOMIC DNA]</scope>
    <source>
        <strain evidence="2 3">DSM 45078</strain>
    </source>
</reference>
<evidence type="ECO:0000259" key="1">
    <source>
        <dbReference type="Pfam" id="PF00501"/>
    </source>
</evidence>
<accession>A0A846XUH5</accession>
<gene>
    <name evidence="2" type="ORF">HGA13_29490</name>
</gene>
<evidence type="ECO:0000313" key="3">
    <source>
        <dbReference type="Proteomes" id="UP000565715"/>
    </source>
</evidence>
<organism evidence="2 3">
    <name type="scientific">Nocardia speluncae</name>
    <dbReference type="NCBI Taxonomy" id="419477"/>
    <lineage>
        <taxon>Bacteria</taxon>
        <taxon>Bacillati</taxon>
        <taxon>Actinomycetota</taxon>
        <taxon>Actinomycetes</taxon>
        <taxon>Mycobacteriales</taxon>
        <taxon>Nocardiaceae</taxon>
        <taxon>Nocardia</taxon>
    </lineage>
</organism>
<dbReference type="EMBL" id="JAAXOO010000008">
    <property type="protein sequence ID" value="NKY37174.1"/>
    <property type="molecule type" value="Genomic_DNA"/>
</dbReference>
<evidence type="ECO:0000313" key="2">
    <source>
        <dbReference type="EMBL" id="NKY37174.1"/>
    </source>
</evidence>
<dbReference type="InterPro" id="IPR042099">
    <property type="entry name" value="ANL_N_sf"/>
</dbReference>